<dbReference type="OrthoDB" id="3054228at2759"/>
<proteinExistence type="predicted"/>
<keyword evidence="2" id="KW-1185">Reference proteome</keyword>
<evidence type="ECO:0000313" key="2">
    <source>
        <dbReference type="Proteomes" id="UP000807469"/>
    </source>
</evidence>
<sequence length="611" mass="69108">MSIFLQSKTSSLDREVKRHTCTSKNPCVPKPGYRSFVAADWVKFAGIIFQSKNPALKAANDVKENYLNSWNQLYEGDPELEEDGSPVDYMDVPTVLPSLGIPWFPYPDVNTHTAPGPSSTSVNISADPSSRTLDGLLRSYEPHYDLGGLYPRLLDFSYDIVHHSSNIAPNKRMNAVFILSTLHSVVEGNSFTQTAAITEEQFNKIHSVFPDCIEFLEHVKDGRFKVLVETFVLFSLDMNVSTSKYRVKYMNIKQYHSALTKRNNSDWNLLLEADLVMGGIELGDDILFDFTSSGMAEKYYGLKPNEMLDHWDGLMALKKHTYIWPDPDDFFEQGSKLHLASMAQAVAQSENQLYPICAIVEPTLEIVNDILTGACQGVLKREWSSTSTHVIYKGKHGDLAQEFTETLHARRTLERQLAKKRSHPLLRNPPKWYIQPFISSLTDVGEIRVFIVNGMILENIITRPVDDESGCHVIWENPSQISTLDVIKNLAEGKPFHHPYSSLLNADHVNAGILIQSIKHSYQVFALRTLSKLILAEEFITKRESGLRIFARLDITVLTTGNGNCQFLVNEITRGHNAGTWGSFINQEPLIHEMVHVLHFLAYNFKKSQCK</sequence>
<reference evidence="1" key="1">
    <citation type="submission" date="2020-11" db="EMBL/GenBank/DDBJ databases">
        <authorList>
            <consortium name="DOE Joint Genome Institute"/>
            <person name="Ahrendt S."/>
            <person name="Riley R."/>
            <person name="Andreopoulos W."/>
            <person name="Labutti K."/>
            <person name="Pangilinan J."/>
            <person name="Ruiz-Duenas F.J."/>
            <person name="Barrasa J.M."/>
            <person name="Sanchez-Garcia M."/>
            <person name="Camarero S."/>
            <person name="Miyauchi S."/>
            <person name="Serrano A."/>
            <person name="Linde D."/>
            <person name="Babiker R."/>
            <person name="Drula E."/>
            <person name="Ayuso-Fernandez I."/>
            <person name="Pacheco R."/>
            <person name="Padilla G."/>
            <person name="Ferreira P."/>
            <person name="Barriuso J."/>
            <person name="Kellner H."/>
            <person name="Castanera R."/>
            <person name="Alfaro M."/>
            <person name="Ramirez L."/>
            <person name="Pisabarro A.G."/>
            <person name="Kuo A."/>
            <person name="Tritt A."/>
            <person name="Lipzen A."/>
            <person name="He G."/>
            <person name="Yan M."/>
            <person name="Ng V."/>
            <person name="Cullen D."/>
            <person name="Martin F."/>
            <person name="Rosso M.-N."/>
            <person name="Henrissat B."/>
            <person name="Hibbett D."/>
            <person name="Martinez A.T."/>
            <person name="Grigoriev I.V."/>
        </authorList>
    </citation>
    <scope>NUCLEOTIDE SEQUENCE</scope>
    <source>
        <strain evidence="1">CIRM-BRFM 674</strain>
    </source>
</reference>
<gene>
    <name evidence="1" type="ORF">BDN70DRAFT_900049</name>
</gene>
<accession>A0A9P6CTJ3</accession>
<evidence type="ECO:0000313" key="1">
    <source>
        <dbReference type="EMBL" id="KAF9473080.1"/>
    </source>
</evidence>
<dbReference type="EMBL" id="MU155472">
    <property type="protein sequence ID" value="KAF9473080.1"/>
    <property type="molecule type" value="Genomic_DNA"/>
</dbReference>
<dbReference type="Proteomes" id="UP000807469">
    <property type="component" value="Unassembled WGS sequence"/>
</dbReference>
<dbReference type="AlphaFoldDB" id="A0A9P6CTJ3"/>
<organism evidence="1 2">
    <name type="scientific">Pholiota conissans</name>
    <dbReference type="NCBI Taxonomy" id="109636"/>
    <lineage>
        <taxon>Eukaryota</taxon>
        <taxon>Fungi</taxon>
        <taxon>Dikarya</taxon>
        <taxon>Basidiomycota</taxon>
        <taxon>Agaricomycotina</taxon>
        <taxon>Agaricomycetes</taxon>
        <taxon>Agaricomycetidae</taxon>
        <taxon>Agaricales</taxon>
        <taxon>Agaricineae</taxon>
        <taxon>Strophariaceae</taxon>
        <taxon>Pholiota</taxon>
    </lineage>
</organism>
<comment type="caution">
    <text evidence="1">The sequence shown here is derived from an EMBL/GenBank/DDBJ whole genome shotgun (WGS) entry which is preliminary data.</text>
</comment>
<protein>
    <submittedName>
        <fullName evidence="1">Uncharacterized protein</fullName>
    </submittedName>
</protein>
<name>A0A9P6CTJ3_9AGAR</name>